<dbReference type="PANTHER" id="PTHR43053">
    <property type="entry name" value="GLYCOSIDASE FAMILY 31"/>
    <property type="match status" value="1"/>
</dbReference>
<dbReference type="PANTHER" id="PTHR43053:SF3">
    <property type="entry name" value="ALPHA-GALACTOSIDASE C-RELATED"/>
    <property type="match status" value="1"/>
</dbReference>
<dbReference type="EC" id="3.2.1.22" evidence="3"/>
<gene>
    <name evidence="3" type="ORF">HD601_005835</name>
</gene>
<accession>A0A7W9LPD5</accession>
<dbReference type="InterPro" id="IPR038417">
    <property type="entry name" value="Alpga-gal_N_sf"/>
</dbReference>
<dbReference type="SUPFAM" id="SSF51445">
    <property type="entry name" value="(Trans)glycosidases"/>
    <property type="match status" value="1"/>
</dbReference>
<dbReference type="InterPro" id="IPR017853">
    <property type="entry name" value="GH"/>
</dbReference>
<keyword evidence="1 3" id="KW-0378">Hydrolase</keyword>
<organism evidence="3 4">
    <name type="scientific">Jiangella mangrovi</name>
    <dbReference type="NCBI Taxonomy" id="1524084"/>
    <lineage>
        <taxon>Bacteria</taxon>
        <taxon>Bacillati</taxon>
        <taxon>Actinomycetota</taxon>
        <taxon>Actinomycetes</taxon>
        <taxon>Jiangellales</taxon>
        <taxon>Jiangellaceae</taxon>
        <taxon>Jiangella</taxon>
    </lineage>
</organism>
<dbReference type="InterPro" id="IPR002252">
    <property type="entry name" value="Glyco_hydro_36"/>
</dbReference>
<dbReference type="GO" id="GO:0004557">
    <property type="term" value="F:alpha-galactosidase activity"/>
    <property type="evidence" value="ECO:0007669"/>
    <property type="project" value="UniProtKB-EC"/>
</dbReference>
<dbReference type="Proteomes" id="UP000542813">
    <property type="component" value="Unassembled WGS sequence"/>
</dbReference>
<dbReference type="Pfam" id="PF02065">
    <property type="entry name" value="Melibiase"/>
    <property type="match status" value="1"/>
</dbReference>
<dbReference type="InterPro" id="IPR050985">
    <property type="entry name" value="Alpha-glycosidase_related"/>
</dbReference>
<keyword evidence="4" id="KW-1185">Reference proteome</keyword>
<evidence type="ECO:0000313" key="4">
    <source>
        <dbReference type="Proteomes" id="UP000542813"/>
    </source>
</evidence>
<reference evidence="3 4" key="1">
    <citation type="submission" date="2020-08" db="EMBL/GenBank/DDBJ databases">
        <title>Sequencing the genomes of 1000 actinobacteria strains.</title>
        <authorList>
            <person name="Klenk H.-P."/>
        </authorList>
    </citation>
    <scope>NUCLEOTIDE SEQUENCE [LARGE SCALE GENOMIC DNA]</scope>
    <source>
        <strain evidence="3 4">DSM 102122</strain>
    </source>
</reference>
<keyword evidence="2 3" id="KW-0326">Glycosidase</keyword>
<evidence type="ECO:0000256" key="2">
    <source>
        <dbReference type="ARBA" id="ARBA00023295"/>
    </source>
</evidence>
<evidence type="ECO:0000313" key="3">
    <source>
        <dbReference type="EMBL" id="MBB5791260.1"/>
    </source>
</evidence>
<dbReference type="EMBL" id="JACHMM010000001">
    <property type="protein sequence ID" value="MBB5791260.1"/>
    <property type="molecule type" value="Genomic_DNA"/>
</dbReference>
<proteinExistence type="predicted"/>
<name>A0A7W9LPD5_9ACTN</name>
<dbReference type="PRINTS" id="PR00743">
    <property type="entry name" value="GLHYDRLASE36"/>
</dbReference>
<protein>
    <submittedName>
        <fullName evidence="3">Alpha-galactosidase</fullName>
        <ecNumber evidence="3">3.2.1.22</ecNumber>
    </submittedName>
</protein>
<dbReference type="InterPro" id="IPR013785">
    <property type="entry name" value="Aldolase_TIM"/>
</dbReference>
<evidence type="ECO:0000256" key="1">
    <source>
        <dbReference type="ARBA" id="ARBA00022801"/>
    </source>
</evidence>
<comment type="caution">
    <text evidence="3">The sequence shown here is derived from an EMBL/GenBank/DDBJ whole genome shotgun (WGS) entry which is preliminary data.</text>
</comment>
<dbReference type="CDD" id="cd14791">
    <property type="entry name" value="GH36"/>
    <property type="match status" value="1"/>
</dbReference>
<dbReference type="AlphaFoldDB" id="A0A7W9LPD5"/>
<dbReference type="GO" id="GO:0016052">
    <property type="term" value="P:carbohydrate catabolic process"/>
    <property type="evidence" value="ECO:0007669"/>
    <property type="project" value="InterPro"/>
</dbReference>
<dbReference type="Gene3D" id="3.20.20.70">
    <property type="entry name" value="Aldolase class I"/>
    <property type="match status" value="1"/>
</dbReference>
<sequence length="696" mass="74914">MTDTVVEWGEAPLTVAIALDDDRPRLVRFGPPGSAVPLEVALPPVELEFHGAAKGRGSRHVEQAASARLRYAGHDASEERLELRLTDPETGLLVVQTWRRRAAVPVLQCHAEVRNHGTAPVTLRYVSSLVVAGLGGSAPGPHWTERLRLSYASMDTCAEFQWRTQTPAELGIVDVGIAGSTRRRIALTSLGSTPSGEYLPAGAVTDTVGGTTWAWQIEHNGAWHWEVGDHRDHGYLAVSGPADQEHQWRQVLRPGEVFRTVPVAVAVGDDLTGAISSLTEHRRAIRRPHPDTVELPVVFNDYLNCLWADPTEEKLLPIVDAAAKAGCEVFCVDAGWYSDEPSWWSSVGEWEPSARRFPNGLSSVLGRIAALGMTPGLWLEPEVVGVDSPVAASLPHEAFFQRDGHRVDERGRYQLDLRHPAARAHLDAVVDRLVSEYGVGFLKFDYNINIGTGTDVDADGPGAGLLGHNRAWLRWVEDLLDRHPGLVIESCAGGGARLDYATLAVHTLQSTSDQADHLRTVPIAAAAASAVAPEQAGVWVSPRPELTLDETHLCVVNGLLGRMHVSGRPDLLSDEQFEAVAAGIAVYRSLRGLIRSGRPLWPLGLPGWTDDLVSYGLVAGAETLLAVWRRGAVGPASVELPLPHLRGRPVTVECAYPAGADVGLRWDGDGGVLTVTLPAAPVARLLRLSDLVGGSG</sequence>
<dbReference type="Gene3D" id="2.70.98.60">
    <property type="entry name" value="alpha-galactosidase from lactobacil brevis"/>
    <property type="match status" value="1"/>
</dbReference>